<dbReference type="GO" id="GO:0005829">
    <property type="term" value="C:cytosol"/>
    <property type="evidence" value="ECO:0007669"/>
    <property type="project" value="TreeGrafter"/>
</dbReference>
<accession>A0AAN1CEG5</accession>
<dbReference type="RefSeq" id="WP_012422546.1">
    <property type="nucleotide sequence ID" value="NZ_CP014808.1"/>
</dbReference>
<organism evidence="5 6">
    <name type="scientific">Borrelia hermsii</name>
    <dbReference type="NCBI Taxonomy" id="140"/>
    <lineage>
        <taxon>Bacteria</taxon>
        <taxon>Pseudomonadati</taxon>
        <taxon>Spirochaetota</taxon>
        <taxon>Spirochaetia</taxon>
        <taxon>Spirochaetales</taxon>
        <taxon>Borreliaceae</taxon>
        <taxon>Borrelia</taxon>
    </lineage>
</organism>
<reference evidence="5 6" key="1">
    <citation type="submission" date="2016-03" db="EMBL/GenBank/DDBJ databases">
        <title>Borrelia hermsii Genome sequencing and assembly.</title>
        <authorList>
            <person name="Bontemps-Gallo S."/>
            <person name="Stewart S."/>
        </authorList>
    </citation>
    <scope>NUCLEOTIDE SEQUENCE [LARGE SCALE GENOMIC DNA]</scope>
    <source>
        <strain evidence="5 6">DAH-2E7</strain>
    </source>
</reference>
<comment type="similarity">
    <text evidence="3">Belongs to the RimP family.</text>
</comment>
<dbReference type="GeneID" id="71843632"/>
<evidence type="ECO:0000259" key="4">
    <source>
        <dbReference type="Pfam" id="PF02576"/>
    </source>
</evidence>
<sequence length="143" mass="16453">MVKIVDNSEVYNLIKNVTDRLGIEIIEINTFRKRGEGRVQIVLYKGDDFGVDTLCDLHKMILLNLEAVLKYNFSLEISTPGINRKIKSDREFKIFEGKKIKLMLDNDFEEGFILKAGADSFIFKTDNKEVKVLYSDVKKAKLS</sequence>
<protein>
    <recommendedName>
        <fullName evidence="3">Ribosome maturation factor RimP</fullName>
    </recommendedName>
</protein>
<feature type="domain" description="Ribosome maturation factor RimP N-terminal" evidence="4">
    <location>
        <begin position="13"/>
        <end position="82"/>
    </location>
</feature>
<evidence type="ECO:0000313" key="5">
    <source>
        <dbReference type="EMBL" id="AMR75069.1"/>
    </source>
</evidence>
<dbReference type="EMBL" id="CP014808">
    <property type="protein sequence ID" value="AMR75069.1"/>
    <property type="molecule type" value="Genomic_DNA"/>
</dbReference>
<dbReference type="SUPFAM" id="SSF75420">
    <property type="entry name" value="YhbC-like, N-terminal domain"/>
    <property type="match status" value="1"/>
</dbReference>
<evidence type="ECO:0000256" key="3">
    <source>
        <dbReference type="HAMAP-Rule" id="MF_01077"/>
    </source>
</evidence>
<evidence type="ECO:0000256" key="1">
    <source>
        <dbReference type="ARBA" id="ARBA00022490"/>
    </source>
</evidence>
<name>A0AAN1CEG5_BORHE</name>
<comment type="function">
    <text evidence="3">Required for maturation of 30S ribosomal subunits.</text>
</comment>
<dbReference type="InterPro" id="IPR028989">
    <property type="entry name" value="RimP_N"/>
</dbReference>
<proteinExistence type="inferred from homology"/>
<dbReference type="Proteomes" id="UP000075229">
    <property type="component" value="Chromosome"/>
</dbReference>
<keyword evidence="2 3" id="KW-0690">Ribosome biogenesis</keyword>
<dbReference type="Gene3D" id="3.30.300.70">
    <property type="entry name" value="RimP-like superfamily, N-terminal"/>
    <property type="match status" value="1"/>
</dbReference>
<dbReference type="InterPro" id="IPR003728">
    <property type="entry name" value="Ribosome_maturation_RimP"/>
</dbReference>
<dbReference type="NCBIfam" id="NF011223">
    <property type="entry name" value="PRK14630.1"/>
    <property type="match status" value="1"/>
</dbReference>
<dbReference type="GO" id="GO:0006412">
    <property type="term" value="P:translation"/>
    <property type="evidence" value="ECO:0007669"/>
    <property type="project" value="TreeGrafter"/>
</dbReference>
<comment type="subcellular location">
    <subcellularLocation>
        <location evidence="3">Cytoplasm</location>
    </subcellularLocation>
</comment>
<dbReference type="HAMAP" id="MF_01077">
    <property type="entry name" value="RimP"/>
    <property type="match status" value="1"/>
</dbReference>
<evidence type="ECO:0000313" key="6">
    <source>
        <dbReference type="Proteomes" id="UP000075229"/>
    </source>
</evidence>
<dbReference type="PANTHER" id="PTHR33867:SF1">
    <property type="entry name" value="RIBOSOME MATURATION FACTOR RIMP"/>
    <property type="match status" value="1"/>
</dbReference>
<dbReference type="PANTHER" id="PTHR33867">
    <property type="entry name" value="RIBOSOME MATURATION FACTOR RIMP"/>
    <property type="match status" value="1"/>
</dbReference>
<evidence type="ECO:0000256" key="2">
    <source>
        <dbReference type="ARBA" id="ARBA00022517"/>
    </source>
</evidence>
<gene>
    <name evidence="3 5" type="primary">rimP</name>
    <name evidence="5" type="ORF">A0V01_00255</name>
</gene>
<dbReference type="SMR" id="A0AAN1CEG5"/>
<dbReference type="Pfam" id="PF02576">
    <property type="entry name" value="RimP_N"/>
    <property type="match status" value="1"/>
</dbReference>
<dbReference type="InterPro" id="IPR035956">
    <property type="entry name" value="RimP_N_sf"/>
</dbReference>
<dbReference type="AlphaFoldDB" id="A0AAN1CEG5"/>
<dbReference type="GO" id="GO:0000028">
    <property type="term" value="P:ribosomal small subunit assembly"/>
    <property type="evidence" value="ECO:0007669"/>
    <property type="project" value="TreeGrafter"/>
</dbReference>
<keyword evidence="1 3" id="KW-0963">Cytoplasm</keyword>